<dbReference type="SMART" id="SM00331">
    <property type="entry name" value="PP2C_SIG"/>
    <property type="match status" value="1"/>
</dbReference>
<organism evidence="5 6">
    <name type="scientific">Pseudonocardia humida</name>
    <dbReference type="NCBI Taxonomy" id="2800819"/>
    <lineage>
        <taxon>Bacteria</taxon>
        <taxon>Bacillati</taxon>
        <taxon>Actinomycetota</taxon>
        <taxon>Actinomycetes</taxon>
        <taxon>Pseudonocardiales</taxon>
        <taxon>Pseudonocardiaceae</taxon>
        <taxon>Pseudonocardia</taxon>
    </lineage>
</organism>
<keyword evidence="6" id="KW-1185">Reference proteome</keyword>
<dbReference type="Gene3D" id="3.60.40.10">
    <property type="entry name" value="PPM-type phosphatase domain"/>
    <property type="match status" value="1"/>
</dbReference>
<dbReference type="CDD" id="cd00130">
    <property type="entry name" value="PAS"/>
    <property type="match status" value="1"/>
</dbReference>
<dbReference type="RefSeq" id="WP_252435541.1">
    <property type="nucleotide sequence ID" value="NZ_JAGSOV010000009.1"/>
</dbReference>
<accession>A0ABT0ZT55</accession>
<dbReference type="PANTHER" id="PTHR43156:SF2">
    <property type="entry name" value="STAGE II SPORULATION PROTEIN E"/>
    <property type="match status" value="1"/>
</dbReference>
<dbReference type="SUPFAM" id="SSF81606">
    <property type="entry name" value="PP2C-like"/>
    <property type="match status" value="1"/>
</dbReference>
<dbReference type="Gene3D" id="3.30.450.20">
    <property type="entry name" value="PAS domain"/>
    <property type="match status" value="1"/>
</dbReference>
<evidence type="ECO:0000259" key="3">
    <source>
        <dbReference type="PROSITE" id="PS50112"/>
    </source>
</evidence>
<keyword evidence="2" id="KW-0175">Coiled coil</keyword>
<proteinExistence type="predicted"/>
<name>A0ABT0ZT55_9PSEU</name>
<dbReference type="InterPro" id="IPR000700">
    <property type="entry name" value="PAS-assoc_C"/>
</dbReference>
<dbReference type="Pfam" id="PF13426">
    <property type="entry name" value="PAS_9"/>
    <property type="match status" value="1"/>
</dbReference>
<dbReference type="SUPFAM" id="SSF55781">
    <property type="entry name" value="GAF domain-like"/>
    <property type="match status" value="1"/>
</dbReference>
<evidence type="ECO:0000259" key="4">
    <source>
        <dbReference type="PROSITE" id="PS50113"/>
    </source>
</evidence>
<evidence type="ECO:0000256" key="1">
    <source>
        <dbReference type="ARBA" id="ARBA00022801"/>
    </source>
</evidence>
<dbReference type="PANTHER" id="PTHR43156">
    <property type="entry name" value="STAGE II SPORULATION PROTEIN E-RELATED"/>
    <property type="match status" value="1"/>
</dbReference>
<dbReference type="Pfam" id="PF01590">
    <property type="entry name" value="GAF"/>
    <property type="match status" value="1"/>
</dbReference>
<sequence length="747" mass="79340">MADGAPVAAVPEDGPGLAEMALDGAARAVGTDLPRVLHGAPAAVLVIDLDTRSVVYANAAAMELTGDRVRLPVDIDDWGDAAGLTDLGGQRMSESRSPLSLVARGVPVAGEPVAVRDAARRGSTATTEQREASEGRLLWATGFGLAGVADDTPAAAAAAALERRALLVFLQLAGTEHADRRRLEVLRDRAVVATDMSFTITDPRQADDPLVWVNPSFTKLTGYSMDDVNGRNCRLLQGPNTDRGTVARITAALRRREPITEVLLNYRKDGTAFWNQVAITPVFDGAGELVNFVGVQNDVTERVMVEQERRAALAEAEQARSELRLLAEATTQMTGALDVADACARLAGALVPQLADLCAVDLLDRPGAGATQRLAVAGREGADEEALRELGELRDYRVGRGSDTGAVLGGADPVLMPELPERGADRYPDDPGAAAVYDRLRLKSVMVVPMRARGRVLGALTLATQQPYGRRYTSADLHLATDLAGRAGLTVDNARLYEVEHAAAATLQRSLLPAVPRIEGIRLAARYLVGVDGNQVGGDWYDALNLPDGAVGIAVGDVVGHDLRAAAAMGQLRAVLRSYAWDGAPPGLVLDRCDQLVQGLEMAAMATAVYARIEPADEDGVRLLRYANAGHPTPLLLQPDGKLVRLDEHRSPMIGAVPRLGRRAGDGREDAAVRMPPGSTLVLYTDGLTDAAGEDADERTELMERTVAGMPVGADAEDVVEQVLRVCTPTELRDDVALLAVRLDDRH</sequence>
<dbReference type="SMART" id="SM00086">
    <property type="entry name" value="PAC"/>
    <property type="match status" value="1"/>
</dbReference>
<protein>
    <submittedName>
        <fullName evidence="5">SpoIIE family protein phosphatase</fullName>
    </submittedName>
</protein>
<dbReference type="InterPro" id="IPR001932">
    <property type="entry name" value="PPM-type_phosphatase-like_dom"/>
</dbReference>
<dbReference type="SMART" id="SM00065">
    <property type="entry name" value="GAF"/>
    <property type="match status" value="1"/>
</dbReference>
<feature type="domain" description="PAS" evidence="3">
    <location>
        <begin position="29"/>
        <end position="66"/>
    </location>
</feature>
<evidence type="ECO:0000313" key="6">
    <source>
        <dbReference type="Proteomes" id="UP001165283"/>
    </source>
</evidence>
<dbReference type="Pfam" id="PF07228">
    <property type="entry name" value="SpoIIE"/>
    <property type="match status" value="1"/>
</dbReference>
<dbReference type="InterPro" id="IPR003018">
    <property type="entry name" value="GAF"/>
</dbReference>
<dbReference type="InterPro" id="IPR035965">
    <property type="entry name" value="PAS-like_dom_sf"/>
</dbReference>
<dbReference type="Gene3D" id="3.30.450.40">
    <property type="match status" value="1"/>
</dbReference>
<feature type="domain" description="PAS" evidence="3">
    <location>
        <begin position="210"/>
        <end position="256"/>
    </location>
</feature>
<dbReference type="Proteomes" id="UP001165283">
    <property type="component" value="Unassembled WGS sequence"/>
</dbReference>
<dbReference type="NCBIfam" id="TIGR00229">
    <property type="entry name" value="sensory_box"/>
    <property type="match status" value="1"/>
</dbReference>
<evidence type="ECO:0000313" key="5">
    <source>
        <dbReference type="EMBL" id="MCO1653922.1"/>
    </source>
</evidence>
<comment type="caution">
    <text evidence="5">The sequence shown here is derived from an EMBL/GenBank/DDBJ whole genome shotgun (WGS) entry which is preliminary data.</text>
</comment>
<evidence type="ECO:0000256" key="2">
    <source>
        <dbReference type="SAM" id="Coils"/>
    </source>
</evidence>
<feature type="coiled-coil region" evidence="2">
    <location>
        <begin position="297"/>
        <end position="333"/>
    </location>
</feature>
<dbReference type="PROSITE" id="PS50113">
    <property type="entry name" value="PAC"/>
    <property type="match status" value="1"/>
</dbReference>
<dbReference type="InterPro" id="IPR052016">
    <property type="entry name" value="Bact_Sigma-Reg"/>
</dbReference>
<dbReference type="InterPro" id="IPR001610">
    <property type="entry name" value="PAC"/>
</dbReference>
<dbReference type="InterPro" id="IPR036457">
    <property type="entry name" value="PPM-type-like_dom_sf"/>
</dbReference>
<dbReference type="PROSITE" id="PS50112">
    <property type="entry name" value="PAS"/>
    <property type="match status" value="2"/>
</dbReference>
<reference evidence="5" key="1">
    <citation type="submission" date="2021-04" db="EMBL/GenBank/DDBJ databases">
        <title>Pseudonocardia sp. nov., isolated from sandy soil of mangrove forest.</title>
        <authorList>
            <person name="Zan Z."/>
            <person name="Huang R."/>
            <person name="Liu W."/>
        </authorList>
    </citation>
    <scope>NUCLEOTIDE SEQUENCE</scope>
    <source>
        <strain evidence="5">S2-4</strain>
    </source>
</reference>
<feature type="domain" description="PAC" evidence="4">
    <location>
        <begin position="258"/>
        <end position="311"/>
    </location>
</feature>
<dbReference type="InterPro" id="IPR029016">
    <property type="entry name" value="GAF-like_dom_sf"/>
</dbReference>
<keyword evidence="1" id="KW-0378">Hydrolase</keyword>
<dbReference type="Pfam" id="PF13188">
    <property type="entry name" value="PAS_8"/>
    <property type="match status" value="1"/>
</dbReference>
<dbReference type="EMBL" id="JAGSOV010000009">
    <property type="protein sequence ID" value="MCO1653922.1"/>
    <property type="molecule type" value="Genomic_DNA"/>
</dbReference>
<dbReference type="InterPro" id="IPR000014">
    <property type="entry name" value="PAS"/>
</dbReference>
<gene>
    <name evidence="5" type="ORF">KDL28_02515</name>
</gene>
<dbReference type="SUPFAM" id="SSF55785">
    <property type="entry name" value="PYP-like sensor domain (PAS domain)"/>
    <property type="match status" value="1"/>
</dbReference>